<evidence type="ECO:0000313" key="1">
    <source>
        <dbReference type="EMBL" id="PXX81865.1"/>
    </source>
</evidence>
<dbReference type="PANTHER" id="PTHR46577">
    <property type="entry name" value="HTH-TYPE TRANSCRIPTIONAL REGULATORY PROTEIN GABR"/>
    <property type="match status" value="1"/>
</dbReference>
<comment type="caution">
    <text evidence="1">The sequence shown here is derived from an EMBL/GenBank/DDBJ whole genome shotgun (WGS) entry which is preliminary data.</text>
</comment>
<gene>
    <name evidence="1" type="ORF">DFR34_10194</name>
</gene>
<reference evidence="1 2" key="1">
    <citation type="submission" date="2018-05" db="EMBL/GenBank/DDBJ databases">
        <title>Genomic Encyclopedia of Type Strains, Phase IV (KMG-IV): sequencing the most valuable type-strain genomes for metagenomic binning, comparative biology and taxonomic classification.</title>
        <authorList>
            <person name="Goeker M."/>
        </authorList>
    </citation>
    <scope>NUCLEOTIDE SEQUENCE [LARGE SCALE GENOMIC DNA]</scope>
    <source>
        <strain evidence="1 2">DSM 29661</strain>
    </source>
</reference>
<dbReference type="Proteomes" id="UP000247555">
    <property type="component" value="Unassembled WGS sequence"/>
</dbReference>
<dbReference type="Gene3D" id="3.40.640.10">
    <property type="entry name" value="Type I PLP-dependent aspartate aminotransferase-like (Major domain)"/>
    <property type="match status" value="1"/>
</dbReference>
<evidence type="ECO:0008006" key="3">
    <source>
        <dbReference type="Google" id="ProtNLM"/>
    </source>
</evidence>
<name>A0A318L1P4_9NEIS</name>
<dbReference type="PANTHER" id="PTHR46577:SF1">
    <property type="entry name" value="HTH-TYPE TRANSCRIPTIONAL REGULATORY PROTEIN GABR"/>
    <property type="match status" value="1"/>
</dbReference>
<sequence>MRLLYAERADCLQQACRRELAGVLDLPPINTGLDAAAWLPAHWDDRAVSRQLAAAGIEARPLSFYRIARQPPPGLLLGFAALNPAQIETGVAEMVQVLGTLSA</sequence>
<keyword evidence="2" id="KW-1185">Reference proteome</keyword>
<dbReference type="SUPFAM" id="SSF53383">
    <property type="entry name" value="PLP-dependent transferases"/>
    <property type="match status" value="1"/>
</dbReference>
<protein>
    <recommendedName>
        <fullName evidence="3">Aminotransferase class I and II</fullName>
    </recommendedName>
</protein>
<organism evidence="1 2">
    <name type="scientific">Rivihabitans pingtungensis</name>
    <dbReference type="NCBI Taxonomy" id="1054498"/>
    <lineage>
        <taxon>Bacteria</taxon>
        <taxon>Pseudomonadati</taxon>
        <taxon>Pseudomonadota</taxon>
        <taxon>Betaproteobacteria</taxon>
        <taxon>Neisseriales</taxon>
        <taxon>Aquaspirillaceae</taxon>
        <taxon>Rivihabitans</taxon>
    </lineage>
</organism>
<dbReference type="AlphaFoldDB" id="A0A318L1P4"/>
<dbReference type="InterPro" id="IPR015421">
    <property type="entry name" value="PyrdxlP-dep_Trfase_major"/>
</dbReference>
<dbReference type="InterPro" id="IPR015424">
    <property type="entry name" value="PyrdxlP-dep_Trfase"/>
</dbReference>
<dbReference type="EMBL" id="QJKI01000001">
    <property type="protein sequence ID" value="PXX81865.1"/>
    <property type="molecule type" value="Genomic_DNA"/>
</dbReference>
<dbReference type="RefSeq" id="WP_245906769.1">
    <property type="nucleotide sequence ID" value="NZ_QJKI01000001.1"/>
</dbReference>
<evidence type="ECO:0000313" key="2">
    <source>
        <dbReference type="Proteomes" id="UP000247555"/>
    </source>
</evidence>
<proteinExistence type="predicted"/>
<dbReference type="InterPro" id="IPR051446">
    <property type="entry name" value="HTH_trans_reg/aminotransferase"/>
</dbReference>
<accession>A0A318L1P4</accession>